<dbReference type="OrthoDB" id="267397at2759"/>
<reference evidence="3" key="1">
    <citation type="journal article" date="2015" name="PLoS Genet.">
        <title>Genome Sequence and Transcriptome Analyses of Chrysochromulina tobin: Metabolic Tools for Enhanced Algal Fitness in the Prominent Order Prymnesiales (Haptophyceae).</title>
        <authorList>
            <person name="Hovde B.T."/>
            <person name="Deodato C.R."/>
            <person name="Hunsperger H.M."/>
            <person name="Ryken S.A."/>
            <person name="Yost W."/>
            <person name="Jha R.K."/>
            <person name="Patterson J."/>
            <person name="Monnat R.J. Jr."/>
            <person name="Barlow S.B."/>
            <person name="Starkenburg S.R."/>
            <person name="Cattolico R.A."/>
        </authorList>
    </citation>
    <scope>NUCLEOTIDE SEQUENCE</scope>
    <source>
        <strain evidence="3">CCMP291</strain>
    </source>
</reference>
<dbReference type="AlphaFoldDB" id="A0A0M0J7C5"/>
<gene>
    <name evidence="2" type="ORF">Ctob_002270</name>
</gene>
<evidence type="ECO:0000313" key="3">
    <source>
        <dbReference type="Proteomes" id="UP000037460"/>
    </source>
</evidence>
<feature type="signal peptide" evidence="1">
    <location>
        <begin position="1"/>
        <end position="19"/>
    </location>
</feature>
<proteinExistence type="predicted"/>
<feature type="chain" id="PRO_5005601629" description="STI1 domain-containing protein" evidence="1">
    <location>
        <begin position="20"/>
        <end position="287"/>
    </location>
</feature>
<keyword evidence="3" id="KW-1185">Reference proteome</keyword>
<dbReference type="Proteomes" id="UP000037460">
    <property type="component" value="Unassembled WGS sequence"/>
</dbReference>
<keyword evidence="1" id="KW-0732">Signal</keyword>
<dbReference type="EMBL" id="JWZX01003283">
    <property type="protein sequence ID" value="KOO22375.1"/>
    <property type="molecule type" value="Genomic_DNA"/>
</dbReference>
<evidence type="ECO:0008006" key="4">
    <source>
        <dbReference type="Google" id="ProtNLM"/>
    </source>
</evidence>
<protein>
    <recommendedName>
        <fullName evidence="4">STI1 domain-containing protein</fullName>
    </recommendedName>
</protein>
<accession>A0A0M0J7C5</accession>
<name>A0A0M0J7C5_9EUKA</name>
<evidence type="ECO:0000313" key="2">
    <source>
        <dbReference type="EMBL" id="KOO22375.1"/>
    </source>
</evidence>
<organism evidence="2 3">
    <name type="scientific">Chrysochromulina tobinii</name>
    <dbReference type="NCBI Taxonomy" id="1460289"/>
    <lineage>
        <taxon>Eukaryota</taxon>
        <taxon>Haptista</taxon>
        <taxon>Haptophyta</taxon>
        <taxon>Prymnesiophyceae</taxon>
        <taxon>Prymnesiales</taxon>
        <taxon>Chrysochromulinaceae</taxon>
        <taxon>Chrysochromulina</taxon>
    </lineage>
</organism>
<evidence type="ECO:0000256" key="1">
    <source>
        <dbReference type="SAM" id="SignalP"/>
    </source>
</evidence>
<comment type="caution">
    <text evidence="2">The sequence shown here is derived from an EMBL/GenBank/DDBJ whole genome shotgun (WGS) entry which is preliminary data.</text>
</comment>
<sequence>MRRSTIALLLLLGSYQVSAQLRPRRVGGAGFNAMGQQEEVPAAATGMDGFEGMADLERMAEQLGANGGMPDMAKIMEMMAGGDLSNLMNNPMLKGLASANPELAEMLSNPELMKEKIAEVSQMLNSEEGMNMASKMMEEMQSVMTDPDKLQQALQQIVDNPALKGFANAVPGLAEALADPDALRNHVEKAAEIFQKMQDPEQMQELLQGMGGMEGMAEQMKKMMSQLGAEGGSENDALANMLRGLGGLNNEDSMGGEAEGGGAEGLKERVARLLAEARLNDQGLDEF</sequence>